<dbReference type="Pfam" id="PF20582">
    <property type="entry name" value="UPF0758_N"/>
    <property type="match status" value="1"/>
</dbReference>
<dbReference type="InterPro" id="IPR025657">
    <property type="entry name" value="RadC_JAB"/>
</dbReference>
<dbReference type="PANTHER" id="PTHR30471:SF3">
    <property type="entry name" value="UPF0758 PROTEIN YEES-RELATED"/>
    <property type="match status" value="1"/>
</dbReference>
<dbReference type="InterPro" id="IPR001405">
    <property type="entry name" value="UPF0758"/>
</dbReference>
<dbReference type="AlphaFoldDB" id="A0A956RS47"/>
<sequence length="232" mass="25265">MVREASVRYERTVGAHLPGEGPRERILRSGVESLTDRDLLAAVLGTGYTGTSVGEVADGMLREKSLEALSRLLPKELRRVRGLGTARACQLQAVFEIGRRVFGPIRGVQQPIRTPQDVLPLIRHFGYQAKEHFVSVMLNTRHLPIGVDVVSVGSISASIVHPREVFRPAISLSAASLILAHNHPSGDPSPSEEDLDITQRLRRVGDLVGIEVLDHLILGQGAPFSMREAGLI</sequence>
<gene>
    <name evidence="8" type="primary">radC</name>
    <name evidence="8" type="ORF">KC729_16920</name>
</gene>
<dbReference type="Proteomes" id="UP000697710">
    <property type="component" value="Unassembled WGS sequence"/>
</dbReference>
<dbReference type="GO" id="GO:0046872">
    <property type="term" value="F:metal ion binding"/>
    <property type="evidence" value="ECO:0007669"/>
    <property type="project" value="UniProtKB-KW"/>
</dbReference>
<comment type="caution">
    <text evidence="8">The sequence shown here is derived from an EMBL/GenBank/DDBJ whole genome shotgun (WGS) entry which is preliminary data.</text>
</comment>
<keyword evidence="3" id="KW-0378">Hydrolase</keyword>
<feature type="domain" description="MPN" evidence="7">
    <location>
        <begin position="111"/>
        <end position="232"/>
    </location>
</feature>
<evidence type="ECO:0000313" key="8">
    <source>
        <dbReference type="EMBL" id="MCA9729374.1"/>
    </source>
</evidence>
<dbReference type="NCBIfam" id="TIGR00608">
    <property type="entry name" value="radc"/>
    <property type="match status" value="1"/>
</dbReference>
<name>A0A956RS47_UNCEI</name>
<dbReference type="GO" id="GO:0008237">
    <property type="term" value="F:metallopeptidase activity"/>
    <property type="evidence" value="ECO:0007669"/>
    <property type="project" value="UniProtKB-KW"/>
</dbReference>
<dbReference type="InterPro" id="IPR037518">
    <property type="entry name" value="MPN"/>
</dbReference>
<evidence type="ECO:0000256" key="5">
    <source>
        <dbReference type="ARBA" id="ARBA00023049"/>
    </source>
</evidence>
<reference evidence="8" key="1">
    <citation type="submission" date="2020-04" db="EMBL/GenBank/DDBJ databases">
        <authorList>
            <person name="Zhang T."/>
        </authorList>
    </citation>
    <scope>NUCLEOTIDE SEQUENCE</scope>
    <source>
        <strain evidence="8">HKST-UBA01</strain>
    </source>
</reference>
<evidence type="ECO:0000256" key="4">
    <source>
        <dbReference type="ARBA" id="ARBA00022833"/>
    </source>
</evidence>
<dbReference type="PANTHER" id="PTHR30471">
    <property type="entry name" value="DNA REPAIR PROTEIN RADC"/>
    <property type="match status" value="1"/>
</dbReference>
<proteinExistence type="inferred from homology"/>
<protein>
    <submittedName>
        <fullName evidence="8">DNA repair protein RadC</fullName>
    </submittedName>
</protein>
<dbReference type="CDD" id="cd08071">
    <property type="entry name" value="MPN_DUF2466"/>
    <property type="match status" value="1"/>
</dbReference>
<keyword evidence="5" id="KW-0482">Metalloprotease</keyword>
<dbReference type="Gene3D" id="3.40.140.10">
    <property type="entry name" value="Cytidine Deaminase, domain 2"/>
    <property type="match status" value="1"/>
</dbReference>
<dbReference type="EMBL" id="JAGQHR010000669">
    <property type="protein sequence ID" value="MCA9729374.1"/>
    <property type="molecule type" value="Genomic_DNA"/>
</dbReference>
<evidence type="ECO:0000256" key="1">
    <source>
        <dbReference type="ARBA" id="ARBA00022670"/>
    </source>
</evidence>
<accession>A0A956RS47</accession>
<evidence type="ECO:0000259" key="7">
    <source>
        <dbReference type="PROSITE" id="PS50249"/>
    </source>
</evidence>
<comment type="similarity">
    <text evidence="6">Belongs to the UPF0758 family.</text>
</comment>
<evidence type="ECO:0000256" key="2">
    <source>
        <dbReference type="ARBA" id="ARBA00022723"/>
    </source>
</evidence>
<organism evidence="8 9">
    <name type="scientific">Eiseniibacteriota bacterium</name>
    <dbReference type="NCBI Taxonomy" id="2212470"/>
    <lineage>
        <taxon>Bacteria</taxon>
        <taxon>Candidatus Eiseniibacteriota</taxon>
    </lineage>
</organism>
<dbReference type="GO" id="GO:0006508">
    <property type="term" value="P:proteolysis"/>
    <property type="evidence" value="ECO:0007669"/>
    <property type="project" value="UniProtKB-KW"/>
</dbReference>
<dbReference type="PROSITE" id="PS01302">
    <property type="entry name" value="UPF0758"/>
    <property type="match status" value="1"/>
</dbReference>
<evidence type="ECO:0000256" key="6">
    <source>
        <dbReference type="RuleBase" id="RU003797"/>
    </source>
</evidence>
<keyword evidence="1" id="KW-0645">Protease</keyword>
<dbReference type="PROSITE" id="PS50249">
    <property type="entry name" value="MPN"/>
    <property type="match status" value="1"/>
</dbReference>
<evidence type="ECO:0000256" key="3">
    <source>
        <dbReference type="ARBA" id="ARBA00022801"/>
    </source>
</evidence>
<dbReference type="NCBIfam" id="NF000642">
    <property type="entry name" value="PRK00024.1"/>
    <property type="match status" value="1"/>
</dbReference>
<dbReference type="InterPro" id="IPR020891">
    <property type="entry name" value="UPF0758_CS"/>
</dbReference>
<keyword evidence="2" id="KW-0479">Metal-binding</keyword>
<keyword evidence="4" id="KW-0862">Zinc</keyword>
<dbReference type="Pfam" id="PF04002">
    <property type="entry name" value="RadC"/>
    <property type="match status" value="1"/>
</dbReference>
<dbReference type="InterPro" id="IPR046778">
    <property type="entry name" value="UPF0758_N"/>
</dbReference>
<reference evidence="8" key="2">
    <citation type="journal article" date="2021" name="Microbiome">
        <title>Successional dynamics and alternative stable states in a saline activated sludge microbial community over 9 years.</title>
        <authorList>
            <person name="Wang Y."/>
            <person name="Ye J."/>
            <person name="Ju F."/>
            <person name="Liu L."/>
            <person name="Boyd J.A."/>
            <person name="Deng Y."/>
            <person name="Parks D.H."/>
            <person name="Jiang X."/>
            <person name="Yin X."/>
            <person name="Woodcroft B.J."/>
            <person name="Tyson G.W."/>
            <person name="Hugenholtz P."/>
            <person name="Polz M.F."/>
            <person name="Zhang T."/>
        </authorList>
    </citation>
    <scope>NUCLEOTIDE SEQUENCE</scope>
    <source>
        <strain evidence="8">HKST-UBA01</strain>
    </source>
</reference>
<evidence type="ECO:0000313" key="9">
    <source>
        <dbReference type="Proteomes" id="UP000697710"/>
    </source>
</evidence>